<dbReference type="EMBL" id="LAJG01000023">
    <property type="protein sequence ID" value="KKB78069.1"/>
    <property type="molecule type" value="Genomic_DNA"/>
</dbReference>
<comment type="caution">
    <text evidence="1">The sequence shown here is derived from an EMBL/GenBank/DDBJ whole genome shotgun (WGS) entry which is preliminary data.</text>
</comment>
<dbReference type="PATRIC" id="fig|361041.3.peg.2034"/>
<proteinExistence type="predicted"/>
<evidence type="ECO:0000313" key="1">
    <source>
        <dbReference type="EMBL" id="KKB78069.1"/>
    </source>
</evidence>
<dbReference type="STRING" id="361041.VW35_13250"/>
<gene>
    <name evidence="1" type="ORF">VW35_13250</name>
</gene>
<accession>A0A0F5L797</accession>
<dbReference type="Proteomes" id="UP000033514">
    <property type="component" value="Unassembled WGS sequence"/>
</dbReference>
<dbReference type="InterPro" id="IPR021955">
    <property type="entry name" value="DUF3572"/>
</dbReference>
<dbReference type="OrthoDB" id="7356934at2"/>
<reference evidence="1 2" key="1">
    <citation type="submission" date="2015-03" db="EMBL/GenBank/DDBJ databases">
        <authorList>
            <person name="Hassan Y.I."/>
            <person name="Lepp D."/>
            <person name="Zhou T."/>
        </authorList>
    </citation>
    <scope>NUCLEOTIDE SEQUENCE [LARGE SCALE GENOMIC DNA]</scope>
    <source>
        <strain evidence="1 2">GH2-10</strain>
    </source>
</reference>
<sequence length="96" mass="10411">MRLQLPVAKTAPPTLTEVADACLGYLSEHPDELLAFMNQAGLDPQALRAAVGTKRLQTGLVDYFAANESILLALCANTGMSPETFMRLWHKLNPNG</sequence>
<protein>
    <submittedName>
        <fullName evidence="1">Uncharacterized protein</fullName>
    </submittedName>
</protein>
<dbReference type="AlphaFoldDB" id="A0A0F5L797"/>
<evidence type="ECO:0000313" key="2">
    <source>
        <dbReference type="Proteomes" id="UP000033514"/>
    </source>
</evidence>
<dbReference type="Pfam" id="PF12096">
    <property type="entry name" value="DUF3572"/>
    <property type="match status" value="1"/>
</dbReference>
<keyword evidence="2" id="KW-1185">Reference proteome</keyword>
<name>A0A0F5L797_9HYPH</name>
<organism evidence="1 2">
    <name type="scientific">Devosia soli</name>
    <dbReference type="NCBI Taxonomy" id="361041"/>
    <lineage>
        <taxon>Bacteria</taxon>
        <taxon>Pseudomonadati</taxon>
        <taxon>Pseudomonadota</taxon>
        <taxon>Alphaproteobacteria</taxon>
        <taxon>Hyphomicrobiales</taxon>
        <taxon>Devosiaceae</taxon>
        <taxon>Devosia</taxon>
    </lineage>
</organism>